<dbReference type="Proteomes" id="UP001623852">
    <property type="component" value="Chromosome"/>
</dbReference>
<sequence length="67" mass="7990">MKTRHTCIFCGKKRFQERMTSFTFVSWTTPVAKSRVKHWACSKNIRPQEQDCFKKLLEIDFNPVIIP</sequence>
<gene>
    <name evidence="1" type="ORF">AABD74_16215</name>
</gene>
<evidence type="ECO:0000313" key="1">
    <source>
        <dbReference type="EMBL" id="WYZ18706.1"/>
    </source>
</evidence>
<evidence type="ECO:0000313" key="2">
    <source>
        <dbReference type="Proteomes" id="UP001623852"/>
    </source>
</evidence>
<name>A0ABZ2UG04_9FLAO</name>
<dbReference type="EMBL" id="CP150845">
    <property type="protein sequence ID" value="WYZ18706.1"/>
    <property type="molecule type" value="Genomic_DNA"/>
</dbReference>
<proteinExistence type="predicted"/>
<reference evidence="1 2" key="1">
    <citation type="submission" date="2024-03" db="EMBL/GenBank/DDBJ databases">
        <title>Flavobacterium soyae.</title>
        <authorList>
            <person name="Zheng W."/>
        </authorList>
    </citation>
    <scope>NUCLEOTIDE SEQUENCE [LARGE SCALE GENOMIC DNA]</scope>
    <source>
        <strain evidence="1 2">55</strain>
    </source>
</reference>
<accession>A0ABZ2UG04</accession>
<protein>
    <submittedName>
        <fullName evidence="1">Uncharacterized protein</fullName>
    </submittedName>
</protein>
<dbReference type="RefSeq" id="WP_406843570.1">
    <property type="nucleotide sequence ID" value="NZ_CP150845.1"/>
</dbReference>
<organism evidence="1 2">
    <name type="scientific">Flavobacterium soyae</name>
    <dbReference type="NCBI Taxonomy" id="2903098"/>
    <lineage>
        <taxon>Bacteria</taxon>
        <taxon>Pseudomonadati</taxon>
        <taxon>Bacteroidota</taxon>
        <taxon>Flavobacteriia</taxon>
        <taxon>Flavobacteriales</taxon>
        <taxon>Flavobacteriaceae</taxon>
        <taxon>Flavobacterium</taxon>
    </lineage>
</organism>
<keyword evidence="2" id="KW-1185">Reference proteome</keyword>